<keyword evidence="2" id="KW-0677">Repeat</keyword>
<keyword evidence="5" id="KW-1185">Reference proteome</keyword>
<dbReference type="STRING" id="1384049.CD29_05180"/>
<evidence type="ECO:0000313" key="5">
    <source>
        <dbReference type="Proteomes" id="UP000030416"/>
    </source>
</evidence>
<keyword evidence="1 4" id="KW-0808">Transferase</keyword>
<name>A0A0A3I3W3_9BACL</name>
<dbReference type="RefSeq" id="WP_036183629.1">
    <property type="nucleotide sequence ID" value="NZ_AVDA01000005.1"/>
</dbReference>
<dbReference type="CDD" id="cd01448">
    <property type="entry name" value="TST_Repeat_1"/>
    <property type="match status" value="1"/>
</dbReference>
<dbReference type="InterPro" id="IPR045078">
    <property type="entry name" value="TST/MPST-like"/>
</dbReference>
<dbReference type="AlphaFoldDB" id="A0A0A3I3W3"/>
<dbReference type="Proteomes" id="UP000030416">
    <property type="component" value="Unassembled WGS sequence"/>
</dbReference>
<evidence type="ECO:0000256" key="1">
    <source>
        <dbReference type="ARBA" id="ARBA00022679"/>
    </source>
</evidence>
<dbReference type="InterPro" id="IPR001763">
    <property type="entry name" value="Rhodanese-like_dom"/>
</dbReference>
<organism evidence="4 5">
    <name type="scientific">Ureibacillus manganicus DSM 26584</name>
    <dbReference type="NCBI Taxonomy" id="1384049"/>
    <lineage>
        <taxon>Bacteria</taxon>
        <taxon>Bacillati</taxon>
        <taxon>Bacillota</taxon>
        <taxon>Bacilli</taxon>
        <taxon>Bacillales</taxon>
        <taxon>Caryophanaceae</taxon>
        <taxon>Ureibacillus</taxon>
    </lineage>
</organism>
<dbReference type="OrthoDB" id="9770030at2"/>
<dbReference type="PROSITE" id="PS50206">
    <property type="entry name" value="RHODANESE_3"/>
    <property type="match status" value="2"/>
</dbReference>
<feature type="domain" description="Rhodanese" evidence="3">
    <location>
        <begin position="11"/>
        <end position="129"/>
    </location>
</feature>
<dbReference type="InterPro" id="IPR036873">
    <property type="entry name" value="Rhodanese-like_dom_sf"/>
</dbReference>
<protein>
    <submittedName>
        <fullName evidence="4">Thiosulfate sulfurtransferase</fullName>
    </submittedName>
</protein>
<dbReference type="Gene3D" id="3.40.250.10">
    <property type="entry name" value="Rhodanese-like domain"/>
    <property type="match status" value="2"/>
</dbReference>
<reference evidence="4 5" key="1">
    <citation type="submission" date="2014-02" db="EMBL/GenBank/DDBJ databases">
        <title>Draft genome sequence of Lysinibacillus manganicus DSM 26584T.</title>
        <authorList>
            <person name="Zhang F."/>
            <person name="Wang G."/>
            <person name="Zhang L."/>
        </authorList>
    </citation>
    <scope>NUCLEOTIDE SEQUENCE [LARGE SCALE GENOMIC DNA]</scope>
    <source>
        <strain evidence="4 5">DSM 26584</strain>
    </source>
</reference>
<dbReference type="Pfam" id="PF00581">
    <property type="entry name" value="Rhodanese"/>
    <property type="match status" value="2"/>
</dbReference>
<dbReference type="SMART" id="SM00450">
    <property type="entry name" value="RHOD"/>
    <property type="match status" value="2"/>
</dbReference>
<dbReference type="EMBL" id="JPVN01000005">
    <property type="protein sequence ID" value="KGR79491.1"/>
    <property type="molecule type" value="Genomic_DNA"/>
</dbReference>
<dbReference type="SUPFAM" id="SSF52821">
    <property type="entry name" value="Rhodanese/Cell cycle control phosphatase"/>
    <property type="match status" value="2"/>
</dbReference>
<comment type="caution">
    <text evidence="4">The sequence shown here is derived from an EMBL/GenBank/DDBJ whole genome shotgun (WGS) entry which is preliminary data.</text>
</comment>
<evidence type="ECO:0000313" key="4">
    <source>
        <dbReference type="EMBL" id="KGR79491.1"/>
    </source>
</evidence>
<evidence type="ECO:0000256" key="2">
    <source>
        <dbReference type="ARBA" id="ARBA00022737"/>
    </source>
</evidence>
<evidence type="ECO:0000259" key="3">
    <source>
        <dbReference type="PROSITE" id="PS50206"/>
    </source>
</evidence>
<sequence length="269" mass="30484">MGKLIVEANEVKKDGRFIDTRFNLQDKSWGQKVYDESHIEGAIYWGLESELSNMSGTEGRHPMPSKEQLQQLFETAGLTLEDNIYIYDQGVAPFAARAWWMLKYANFPNVFIVNGGINALIEEGFTVTSEIKMFPKSSLHLDWNEKIYANRQDVKQIVDGNDKATLLDARASVRYKGELETIDVKAGHIPTAKNFDWEQLKDNNKLTATKQLLEQFDKIDDIVVYCGSGVTASPLYAVLADAGYDNIRLYVGSFSDWITQYEVETGENK</sequence>
<dbReference type="GO" id="GO:0004792">
    <property type="term" value="F:thiosulfate-cyanide sulfurtransferase activity"/>
    <property type="evidence" value="ECO:0007669"/>
    <property type="project" value="TreeGrafter"/>
</dbReference>
<dbReference type="PANTHER" id="PTHR11364">
    <property type="entry name" value="THIOSULFATE SULFERTANSFERASE"/>
    <property type="match status" value="1"/>
</dbReference>
<accession>A0A0A3I3W3</accession>
<proteinExistence type="predicted"/>
<dbReference type="eggNOG" id="COG2897">
    <property type="taxonomic scope" value="Bacteria"/>
</dbReference>
<dbReference type="CDD" id="cd01449">
    <property type="entry name" value="TST_Repeat_2"/>
    <property type="match status" value="1"/>
</dbReference>
<dbReference type="PANTHER" id="PTHR11364:SF27">
    <property type="entry name" value="SULFURTRANSFERASE"/>
    <property type="match status" value="1"/>
</dbReference>
<feature type="domain" description="Rhodanese" evidence="3">
    <location>
        <begin position="160"/>
        <end position="266"/>
    </location>
</feature>
<gene>
    <name evidence="4" type="ORF">CD29_05180</name>
</gene>